<organism evidence="2 3">
    <name type="scientific">Araneus ventricosus</name>
    <name type="common">Orbweaver spider</name>
    <name type="synonym">Epeira ventricosa</name>
    <dbReference type="NCBI Taxonomy" id="182803"/>
    <lineage>
        <taxon>Eukaryota</taxon>
        <taxon>Metazoa</taxon>
        <taxon>Ecdysozoa</taxon>
        <taxon>Arthropoda</taxon>
        <taxon>Chelicerata</taxon>
        <taxon>Arachnida</taxon>
        <taxon>Araneae</taxon>
        <taxon>Araneomorphae</taxon>
        <taxon>Entelegynae</taxon>
        <taxon>Araneoidea</taxon>
        <taxon>Araneidae</taxon>
        <taxon>Araneus</taxon>
    </lineage>
</organism>
<dbReference type="AlphaFoldDB" id="A0A4Y2S971"/>
<feature type="domain" description="DUF7041" evidence="1">
    <location>
        <begin position="17"/>
        <end position="99"/>
    </location>
</feature>
<gene>
    <name evidence="2" type="ORF">AVEN_71135_1</name>
</gene>
<dbReference type="PANTHER" id="PTHR33327:SF3">
    <property type="entry name" value="RNA-DIRECTED DNA POLYMERASE"/>
    <property type="match status" value="1"/>
</dbReference>
<protein>
    <recommendedName>
        <fullName evidence="1">DUF7041 domain-containing protein</fullName>
    </recommendedName>
</protein>
<dbReference type="PANTHER" id="PTHR33327">
    <property type="entry name" value="ENDONUCLEASE"/>
    <property type="match status" value="1"/>
</dbReference>
<name>A0A4Y2S971_ARAVE</name>
<keyword evidence="3" id="KW-1185">Reference proteome</keyword>
<evidence type="ECO:0000313" key="3">
    <source>
        <dbReference type="Proteomes" id="UP000499080"/>
    </source>
</evidence>
<dbReference type="Proteomes" id="UP000499080">
    <property type="component" value="Unassembled WGS sequence"/>
</dbReference>
<sequence>MPEATKPELARVAFRAPPFWKTDLHLWFLQLESQFKLSGISIDETKFHMVVAALDSKIRSYVSDTVRNPLADSKYDALKTQILSHFPQSQDTKLRVLLQDLQLGHKKPSELLQEMRNLAVVSEDVLRTIWMERLPTTMQQILSVSNDNLDELSLIANKVNEVSHFWYAS</sequence>
<evidence type="ECO:0000259" key="1">
    <source>
        <dbReference type="Pfam" id="PF23055"/>
    </source>
</evidence>
<dbReference type="EMBL" id="BGPR01020409">
    <property type="protein sequence ID" value="GBN84587.1"/>
    <property type="molecule type" value="Genomic_DNA"/>
</dbReference>
<dbReference type="InterPro" id="IPR055469">
    <property type="entry name" value="DUF7041"/>
</dbReference>
<evidence type="ECO:0000313" key="2">
    <source>
        <dbReference type="EMBL" id="GBN84587.1"/>
    </source>
</evidence>
<accession>A0A4Y2S971</accession>
<proteinExistence type="predicted"/>
<dbReference type="Pfam" id="PF23055">
    <property type="entry name" value="DUF7041"/>
    <property type="match status" value="1"/>
</dbReference>
<reference evidence="2 3" key="1">
    <citation type="journal article" date="2019" name="Sci. Rep.">
        <title>Orb-weaving spider Araneus ventricosus genome elucidates the spidroin gene catalogue.</title>
        <authorList>
            <person name="Kono N."/>
            <person name="Nakamura H."/>
            <person name="Ohtoshi R."/>
            <person name="Moran D.A.P."/>
            <person name="Shinohara A."/>
            <person name="Yoshida Y."/>
            <person name="Fujiwara M."/>
            <person name="Mori M."/>
            <person name="Tomita M."/>
            <person name="Arakawa K."/>
        </authorList>
    </citation>
    <scope>NUCLEOTIDE SEQUENCE [LARGE SCALE GENOMIC DNA]</scope>
</reference>
<comment type="caution">
    <text evidence="2">The sequence shown here is derived from an EMBL/GenBank/DDBJ whole genome shotgun (WGS) entry which is preliminary data.</text>
</comment>
<dbReference type="OrthoDB" id="10048650at2759"/>